<dbReference type="EMBL" id="HG994369">
    <property type="protein sequence ID" value="CAF1924452.1"/>
    <property type="molecule type" value="Genomic_DNA"/>
</dbReference>
<organism evidence="1">
    <name type="scientific">Brassica napus</name>
    <name type="common">Rape</name>
    <dbReference type="NCBI Taxonomy" id="3708"/>
    <lineage>
        <taxon>Eukaryota</taxon>
        <taxon>Viridiplantae</taxon>
        <taxon>Streptophyta</taxon>
        <taxon>Embryophyta</taxon>
        <taxon>Tracheophyta</taxon>
        <taxon>Spermatophyta</taxon>
        <taxon>Magnoliopsida</taxon>
        <taxon>eudicotyledons</taxon>
        <taxon>Gunneridae</taxon>
        <taxon>Pentapetalae</taxon>
        <taxon>rosids</taxon>
        <taxon>malvids</taxon>
        <taxon>Brassicales</taxon>
        <taxon>Brassicaceae</taxon>
        <taxon>Brassiceae</taxon>
        <taxon>Brassica</taxon>
    </lineage>
</organism>
<gene>
    <name evidence="1" type="ORF">DARMORV10_C05P07610.1</name>
</gene>
<dbReference type="AlphaFoldDB" id="A0A816L5B2"/>
<proteinExistence type="predicted"/>
<protein>
    <submittedName>
        <fullName evidence="1">(rape) hypothetical protein</fullName>
    </submittedName>
</protein>
<sequence length="100" mass="11757">MSGPRHKKALWPKRNLWIIRAAAYPRQKNGFIIKLSKIRKTQTVKICVELYASTQTSSYHLFKHLCTQIAWNAKLSSMKLREYDDDAKQKKKMQSKTQDC</sequence>
<name>A0A816L5B2_BRANA</name>
<dbReference type="Proteomes" id="UP001295469">
    <property type="component" value="Chromosome C05"/>
</dbReference>
<accession>A0A816L5B2</accession>
<reference evidence="1" key="1">
    <citation type="submission" date="2021-01" db="EMBL/GenBank/DDBJ databases">
        <authorList>
            <consortium name="Genoscope - CEA"/>
            <person name="William W."/>
        </authorList>
    </citation>
    <scope>NUCLEOTIDE SEQUENCE</scope>
</reference>
<evidence type="ECO:0000313" key="1">
    <source>
        <dbReference type="EMBL" id="CAF1924452.1"/>
    </source>
</evidence>